<accession>D3AMN9</accession>
<dbReference type="AlphaFoldDB" id="D3AMN9"/>
<organism evidence="1 2">
    <name type="scientific">Hungatella hathewayi DSM 13479</name>
    <dbReference type="NCBI Taxonomy" id="566550"/>
    <lineage>
        <taxon>Bacteria</taxon>
        <taxon>Bacillati</taxon>
        <taxon>Bacillota</taxon>
        <taxon>Clostridia</taxon>
        <taxon>Lachnospirales</taxon>
        <taxon>Lachnospiraceae</taxon>
        <taxon>Hungatella</taxon>
    </lineage>
</organism>
<gene>
    <name evidence="1" type="ORF">CLOSTHATH_04889</name>
</gene>
<comment type="caution">
    <text evidence="1">The sequence shown here is derived from an EMBL/GenBank/DDBJ whole genome shotgun (WGS) entry which is preliminary data.</text>
</comment>
<dbReference type="EMBL" id="ACIO01000474">
    <property type="protein sequence ID" value="EFC96918.1"/>
    <property type="molecule type" value="Genomic_DNA"/>
</dbReference>
<evidence type="ECO:0000313" key="1">
    <source>
        <dbReference type="EMBL" id="EFC96918.1"/>
    </source>
</evidence>
<evidence type="ECO:0000313" key="2">
    <source>
        <dbReference type="Proteomes" id="UP000004968"/>
    </source>
</evidence>
<reference evidence="1 2" key="1">
    <citation type="submission" date="2010-01" db="EMBL/GenBank/DDBJ databases">
        <authorList>
            <person name="Weinstock G."/>
            <person name="Sodergren E."/>
            <person name="Clifton S."/>
            <person name="Fulton L."/>
            <person name="Fulton B."/>
            <person name="Courtney L."/>
            <person name="Fronick C."/>
            <person name="Harrison M."/>
            <person name="Strong C."/>
            <person name="Farmer C."/>
            <person name="Delahaunty K."/>
            <person name="Markovic C."/>
            <person name="Hall O."/>
            <person name="Minx P."/>
            <person name="Tomlinson C."/>
            <person name="Mitreva M."/>
            <person name="Nelson J."/>
            <person name="Hou S."/>
            <person name="Wollam A."/>
            <person name="Pepin K.H."/>
            <person name="Johnson M."/>
            <person name="Bhonagiri V."/>
            <person name="Nash W.E."/>
            <person name="Warren W."/>
            <person name="Chinwalla A."/>
            <person name="Mardis E.R."/>
            <person name="Wilson R.K."/>
        </authorList>
    </citation>
    <scope>NUCLEOTIDE SEQUENCE [LARGE SCALE GENOMIC DNA]</scope>
    <source>
        <strain evidence="1 2">DSM 13479</strain>
    </source>
</reference>
<name>D3AMN9_9FIRM</name>
<dbReference type="Proteomes" id="UP000004968">
    <property type="component" value="Unassembled WGS sequence"/>
</dbReference>
<protein>
    <submittedName>
        <fullName evidence="1">Uncharacterized protein</fullName>
    </submittedName>
</protein>
<dbReference type="HOGENOM" id="CLU_2633274_0_0_9"/>
<proteinExistence type="predicted"/>
<sequence length="77" mass="9127">MWTAAELHFLDNPFFIIRDPIPPPLFFPIVINASRKKKDFLHLYDKCYSVNIKENERHGKMISGRIEPKKEGHKKCM</sequence>